<protein>
    <submittedName>
        <fullName evidence="1">Uncharacterized protein</fullName>
    </submittedName>
</protein>
<dbReference type="Proteomes" id="UP000658225">
    <property type="component" value="Unassembled WGS sequence"/>
</dbReference>
<dbReference type="RefSeq" id="WP_192597791.1">
    <property type="nucleotide sequence ID" value="NZ_JADBEL010000004.1"/>
</dbReference>
<proteinExistence type="predicted"/>
<evidence type="ECO:0000313" key="2">
    <source>
        <dbReference type="Proteomes" id="UP000658225"/>
    </source>
</evidence>
<reference evidence="1" key="1">
    <citation type="submission" date="2020-10" db="EMBL/GenBank/DDBJ databases">
        <title>Genomic Encyclopedia of Type Strains, Phase IV (KMG-IV): sequencing the most valuable type-strain genomes for metagenomic binning, comparative biology and taxonomic classification.</title>
        <authorList>
            <person name="Goeker M."/>
        </authorList>
    </citation>
    <scope>NUCLEOTIDE SEQUENCE</scope>
    <source>
        <strain evidence="1">DSM 13886</strain>
    </source>
</reference>
<evidence type="ECO:0000313" key="1">
    <source>
        <dbReference type="EMBL" id="MBE1553988.1"/>
    </source>
</evidence>
<gene>
    <name evidence="1" type="ORF">H4683_001063</name>
</gene>
<dbReference type="EMBL" id="JADBEL010000004">
    <property type="protein sequence ID" value="MBE1553988.1"/>
    <property type="molecule type" value="Genomic_DNA"/>
</dbReference>
<keyword evidence="2" id="KW-1185">Reference proteome</keyword>
<sequence length="143" mass="16581">MTLEKRITGLWSVDDLYAPGAMEDILVVFLPSGEGWLYFIHPCENIVEKFIWNIDQFNLLHIRGTTSSLYYDVDEDHELAKDSYFDKNSDVILHEIKVEVSVESTPRGENEVISFSKPLWGSDDKFALVHRDFDRINPPIFDL</sequence>
<organism evidence="1 2">
    <name type="scientific">Sporosarcina limicola</name>
    <dbReference type="NCBI Taxonomy" id="34101"/>
    <lineage>
        <taxon>Bacteria</taxon>
        <taxon>Bacillati</taxon>
        <taxon>Bacillota</taxon>
        <taxon>Bacilli</taxon>
        <taxon>Bacillales</taxon>
        <taxon>Caryophanaceae</taxon>
        <taxon>Sporosarcina</taxon>
    </lineage>
</organism>
<name>A0A927MG41_9BACL</name>
<dbReference type="AlphaFoldDB" id="A0A927MG41"/>
<accession>A0A927MG41</accession>
<comment type="caution">
    <text evidence="1">The sequence shown here is derived from an EMBL/GenBank/DDBJ whole genome shotgun (WGS) entry which is preliminary data.</text>
</comment>